<proteinExistence type="predicted"/>
<name>A0A9P5SBK7_9FUNG</name>
<dbReference type="Proteomes" id="UP000696485">
    <property type="component" value="Unassembled WGS sequence"/>
</dbReference>
<gene>
    <name evidence="2" type="ORF">BG006_000298</name>
</gene>
<organism evidence="2 3">
    <name type="scientific">Podila minutissima</name>
    <dbReference type="NCBI Taxonomy" id="64525"/>
    <lineage>
        <taxon>Eukaryota</taxon>
        <taxon>Fungi</taxon>
        <taxon>Fungi incertae sedis</taxon>
        <taxon>Mucoromycota</taxon>
        <taxon>Mortierellomycotina</taxon>
        <taxon>Mortierellomycetes</taxon>
        <taxon>Mortierellales</taxon>
        <taxon>Mortierellaceae</taxon>
        <taxon>Podila</taxon>
    </lineage>
</organism>
<feature type="chain" id="PRO_5040181922" description="ML-domain containing secreted protein" evidence="1">
    <location>
        <begin position="21"/>
        <end position="139"/>
    </location>
</feature>
<reference evidence="2" key="1">
    <citation type="journal article" date="2020" name="Fungal Divers.">
        <title>Resolving the Mortierellaceae phylogeny through synthesis of multi-gene phylogenetics and phylogenomics.</title>
        <authorList>
            <person name="Vandepol N."/>
            <person name="Liber J."/>
            <person name="Desiro A."/>
            <person name="Na H."/>
            <person name="Kennedy M."/>
            <person name="Barry K."/>
            <person name="Grigoriev I.V."/>
            <person name="Miller A.N."/>
            <person name="O'Donnell K."/>
            <person name="Stajich J.E."/>
            <person name="Bonito G."/>
        </authorList>
    </citation>
    <scope>NUCLEOTIDE SEQUENCE</scope>
    <source>
        <strain evidence="2">NVP1</strain>
    </source>
</reference>
<feature type="signal peptide" evidence="1">
    <location>
        <begin position="1"/>
        <end position="20"/>
    </location>
</feature>
<dbReference type="AlphaFoldDB" id="A0A9P5SBK7"/>
<dbReference type="EMBL" id="JAAAUY010001040">
    <property type="protein sequence ID" value="KAF9324716.1"/>
    <property type="molecule type" value="Genomic_DNA"/>
</dbReference>
<accession>A0A9P5SBK7</accession>
<evidence type="ECO:0000256" key="1">
    <source>
        <dbReference type="SAM" id="SignalP"/>
    </source>
</evidence>
<keyword evidence="3" id="KW-1185">Reference proteome</keyword>
<evidence type="ECO:0000313" key="3">
    <source>
        <dbReference type="Proteomes" id="UP000696485"/>
    </source>
</evidence>
<protein>
    <recommendedName>
        <fullName evidence="4">ML-domain containing secreted protein</fullName>
    </recommendedName>
</protein>
<evidence type="ECO:0000313" key="2">
    <source>
        <dbReference type="EMBL" id="KAF9324716.1"/>
    </source>
</evidence>
<sequence length="139" mass="15170">MKSFISVVVASTLLASTAFASLKSCGSRTNDFIYKSADYSPYPADPSTRICFNIRGKVQQAIPSGSKATISFSFGETLDPKINVDIAKENNSFLQSCYFFPMEFQYMKNSDISVRLEVEHPAAGGGSKRVLCIQGTVKT</sequence>
<comment type="caution">
    <text evidence="2">The sequence shown here is derived from an EMBL/GenBank/DDBJ whole genome shotgun (WGS) entry which is preliminary data.</text>
</comment>
<evidence type="ECO:0008006" key="4">
    <source>
        <dbReference type="Google" id="ProtNLM"/>
    </source>
</evidence>
<keyword evidence="1" id="KW-0732">Signal</keyword>